<reference evidence="5 6" key="1">
    <citation type="submission" date="2024-02" db="EMBL/GenBank/DDBJ databases">
        <authorList>
            <person name="Chen Y."/>
            <person name="Shah S."/>
            <person name="Dougan E. K."/>
            <person name="Thang M."/>
            <person name="Chan C."/>
        </authorList>
    </citation>
    <scope>NUCLEOTIDE SEQUENCE [LARGE SCALE GENOMIC DNA]</scope>
</reference>
<dbReference type="SUPFAM" id="SSF52833">
    <property type="entry name" value="Thioredoxin-like"/>
    <property type="match status" value="1"/>
</dbReference>
<evidence type="ECO:0000259" key="4">
    <source>
        <dbReference type="PROSITE" id="PS50222"/>
    </source>
</evidence>
<dbReference type="Pfam" id="PF13202">
    <property type="entry name" value="EF-hand_5"/>
    <property type="match status" value="2"/>
</dbReference>
<keyword evidence="2" id="KW-0106">Calcium</keyword>
<dbReference type="PANTHER" id="PTHR43640:SF1">
    <property type="entry name" value="THIOREDOXIN-DEPENDENT PEROXIREDOXIN"/>
    <property type="match status" value="1"/>
</dbReference>
<feature type="chain" id="PRO_5047279719" description="EF-hand domain-containing protein" evidence="3">
    <location>
        <begin position="18"/>
        <end position="344"/>
    </location>
</feature>
<feature type="domain" description="EF-hand" evidence="4">
    <location>
        <begin position="21"/>
        <end position="56"/>
    </location>
</feature>
<sequence>MAVLAVLIAGIWGAVRSSMVSADDSLTEKFRQADKNGDGVVTAGELGRRALFRRLDLDKDGSVTLEETYKVLGSGSPPSEPTVPASLVNDPQSAAAIRQGPQPQKPGERGVGRFIGELSFRDVTGREWTNASFEGTSLTVFAGTSTSCPLSKKYGPSLVTLANEFGAQGVSFILVNPVASDVTVDMQNTQQRLGSGNAYVFDKEERLTRQLGLTTTTDVVVIDAARTVVYHGAIDDQYGFGYSLAAPRRRYLAEALGSLLAGQPPHVAATDAPGCELGIHSPTTSAGDLTYHNRISRIVEQHCVECHREGGVAPFALDTYDDVVAHAPMIEEVIERGIMPPWFA</sequence>
<evidence type="ECO:0000256" key="2">
    <source>
        <dbReference type="ARBA" id="ARBA00022837"/>
    </source>
</evidence>
<evidence type="ECO:0000256" key="3">
    <source>
        <dbReference type="SAM" id="SignalP"/>
    </source>
</evidence>
<feature type="signal peptide" evidence="3">
    <location>
        <begin position="1"/>
        <end position="17"/>
    </location>
</feature>
<keyword evidence="3" id="KW-0732">Signal</keyword>
<dbReference type="PROSITE" id="PS00018">
    <property type="entry name" value="EF_HAND_1"/>
    <property type="match status" value="1"/>
</dbReference>
<comment type="similarity">
    <text evidence="1">Belongs to the peroxiredoxin family. Prx5 subfamily.</text>
</comment>
<feature type="non-terminal residue" evidence="5">
    <location>
        <position position="344"/>
    </location>
</feature>
<evidence type="ECO:0000313" key="5">
    <source>
        <dbReference type="EMBL" id="CAK9061464.1"/>
    </source>
</evidence>
<dbReference type="Gene3D" id="3.40.30.10">
    <property type="entry name" value="Glutaredoxin"/>
    <property type="match status" value="1"/>
</dbReference>
<dbReference type="EMBL" id="CAXAMM010027771">
    <property type="protein sequence ID" value="CAK9061464.1"/>
    <property type="molecule type" value="Genomic_DNA"/>
</dbReference>
<evidence type="ECO:0000256" key="1">
    <source>
        <dbReference type="ARBA" id="ARBA00010505"/>
    </source>
</evidence>
<dbReference type="Pfam" id="PF08534">
    <property type="entry name" value="Redoxin"/>
    <property type="match status" value="1"/>
</dbReference>
<proteinExistence type="inferred from homology"/>
<evidence type="ECO:0000313" key="6">
    <source>
        <dbReference type="Proteomes" id="UP001642464"/>
    </source>
</evidence>
<dbReference type="PROSITE" id="PS50222">
    <property type="entry name" value="EF_HAND_2"/>
    <property type="match status" value="1"/>
</dbReference>
<dbReference type="PANTHER" id="PTHR43640">
    <property type="entry name" value="OS07G0260300 PROTEIN"/>
    <property type="match status" value="1"/>
</dbReference>
<name>A0ABP0NGF1_9DINO</name>
<dbReference type="InterPro" id="IPR018247">
    <property type="entry name" value="EF_Hand_1_Ca_BS"/>
</dbReference>
<comment type="caution">
    <text evidence="5">The sequence shown here is derived from an EMBL/GenBank/DDBJ whole genome shotgun (WGS) entry which is preliminary data.</text>
</comment>
<protein>
    <recommendedName>
        <fullName evidence="4">EF-hand domain-containing protein</fullName>
    </recommendedName>
</protein>
<dbReference type="Proteomes" id="UP001642464">
    <property type="component" value="Unassembled WGS sequence"/>
</dbReference>
<dbReference type="InterPro" id="IPR013740">
    <property type="entry name" value="Redoxin"/>
</dbReference>
<gene>
    <name evidence="5" type="ORF">SCF082_LOCUS32189</name>
</gene>
<organism evidence="5 6">
    <name type="scientific">Durusdinium trenchii</name>
    <dbReference type="NCBI Taxonomy" id="1381693"/>
    <lineage>
        <taxon>Eukaryota</taxon>
        <taxon>Sar</taxon>
        <taxon>Alveolata</taxon>
        <taxon>Dinophyceae</taxon>
        <taxon>Suessiales</taxon>
        <taxon>Symbiodiniaceae</taxon>
        <taxon>Durusdinium</taxon>
    </lineage>
</organism>
<keyword evidence="6" id="KW-1185">Reference proteome</keyword>
<dbReference type="InterPro" id="IPR002048">
    <property type="entry name" value="EF_hand_dom"/>
</dbReference>
<dbReference type="SUPFAM" id="SSF47473">
    <property type="entry name" value="EF-hand"/>
    <property type="match status" value="1"/>
</dbReference>
<accession>A0ABP0NGF1</accession>
<dbReference type="Gene3D" id="1.10.238.10">
    <property type="entry name" value="EF-hand"/>
    <property type="match status" value="1"/>
</dbReference>
<dbReference type="InterPro" id="IPR011992">
    <property type="entry name" value="EF-hand-dom_pair"/>
</dbReference>
<dbReference type="InterPro" id="IPR047262">
    <property type="entry name" value="PRX-like1"/>
</dbReference>
<dbReference type="InterPro" id="IPR036249">
    <property type="entry name" value="Thioredoxin-like_sf"/>
</dbReference>